<dbReference type="Proteomes" id="UP000004263">
    <property type="component" value="Unassembled WGS sequence"/>
</dbReference>
<sequence length="181" mass="19937">MQFDVKAGRETKPLESDNKGLIEIEQFFSRVRVYFARLFALLFLGLAVAILYSLFSTVVVGILGGKDVMGIFLSSINTGIIALAVFELALVINKEYSVEEHEEDAVDGLRRTVPRFIGTVCVALSLEGLIMVIKYSQLEMAGNLYYPVAIISSTAFLLIALGLFIHLTKKPKQCVVGNKVD</sequence>
<dbReference type="STRING" id="207949.RED65_03685"/>
<gene>
    <name evidence="2" type="ORF">RED65_03685</name>
</gene>
<keyword evidence="1" id="KW-1133">Transmembrane helix</keyword>
<protein>
    <submittedName>
        <fullName evidence="2">Uncharacterized protein</fullName>
    </submittedName>
</protein>
<dbReference type="RefSeq" id="WP_007019069.1">
    <property type="nucleotide sequence ID" value="NZ_CH724120.1"/>
</dbReference>
<comment type="caution">
    <text evidence="2">The sequence shown here is derived from an EMBL/GenBank/DDBJ whole genome shotgun (WGS) entry which is preliminary data.</text>
</comment>
<name>Q1N1E1_9GAMM</name>
<dbReference type="AlphaFoldDB" id="Q1N1E1"/>
<evidence type="ECO:0000256" key="1">
    <source>
        <dbReference type="SAM" id="Phobius"/>
    </source>
</evidence>
<feature type="transmembrane region" description="Helical" evidence="1">
    <location>
        <begin position="113"/>
        <end position="133"/>
    </location>
</feature>
<feature type="transmembrane region" description="Helical" evidence="1">
    <location>
        <begin position="38"/>
        <end position="63"/>
    </location>
</feature>
<proteinExistence type="predicted"/>
<feature type="transmembrane region" description="Helical" evidence="1">
    <location>
        <begin position="145"/>
        <end position="165"/>
    </location>
</feature>
<keyword evidence="1" id="KW-0812">Transmembrane</keyword>
<keyword evidence="3" id="KW-1185">Reference proteome</keyword>
<keyword evidence="1" id="KW-0472">Membrane</keyword>
<organism evidence="2 3">
    <name type="scientific">Bermanella marisrubri</name>
    <dbReference type="NCBI Taxonomy" id="207949"/>
    <lineage>
        <taxon>Bacteria</taxon>
        <taxon>Pseudomonadati</taxon>
        <taxon>Pseudomonadota</taxon>
        <taxon>Gammaproteobacteria</taxon>
        <taxon>Oceanospirillales</taxon>
        <taxon>Oceanospirillaceae</taxon>
        <taxon>Bermanella</taxon>
    </lineage>
</organism>
<dbReference type="HOGENOM" id="CLU_127509_0_0_6"/>
<feature type="transmembrane region" description="Helical" evidence="1">
    <location>
        <begin position="69"/>
        <end position="92"/>
    </location>
</feature>
<dbReference type="EMBL" id="AAQH01000010">
    <property type="protein sequence ID" value="EAT12109.1"/>
    <property type="molecule type" value="Genomic_DNA"/>
</dbReference>
<reference evidence="2 3" key="1">
    <citation type="submission" date="2006-03" db="EMBL/GenBank/DDBJ databases">
        <authorList>
            <person name="Pinhassi J."/>
            <person name="Pedros-Alio C."/>
            <person name="Ferriera S."/>
            <person name="Johnson J."/>
            <person name="Kravitz S."/>
            <person name="Halpern A."/>
            <person name="Remington K."/>
            <person name="Beeson K."/>
            <person name="Tran B."/>
            <person name="Rogers Y.-H."/>
            <person name="Friedman R."/>
            <person name="Venter J.C."/>
        </authorList>
    </citation>
    <scope>NUCLEOTIDE SEQUENCE [LARGE SCALE GENOMIC DNA]</scope>
    <source>
        <strain evidence="2 3">RED65</strain>
    </source>
</reference>
<accession>Q1N1E1</accession>
<evidence type="ECO:0000313" key="3">
    <source>
        <dbReference type="Proteomes" id="UP000004263"/>
    </source>
</evidence>
<evidence type="ECO:0000313" key="2">
    <source>
        <dbReference type="EMBL" id="EAT12109.1"/>
    </source>
</evidence>